<feature type="transmembrane region" description="Helical" evidence="7">
    <location>
        <begin position="109"/>
        <end position="125"/>
    </location>
</feature>
<evidence type="ECO:0000256" key="6">
    <source>
        <dbReference type="SAM" id="Coils"/>
    </source>
</evidence>
<sequence length="540" mass="59422">MRMKILIGVLGGLALFLYGMNMMGMGLQKVAGDKMKSLISILTKNRFIGVFVGALVTILIQSSSATTVMVVGFVNAGIMNLSQAIGIIMGANIGTTFTAQLIAFKLTDLAPLVITIGVAIWLFTSTKKYKEIAEVLIGFSILFMGMDFMKEALSPLQESQVFVDILSNLENPVLGLLAGFGLTVAVQSSSASMGLLLALASQDLITLEMALPILYGENIGTCTTALLSSIGASKTAKRAAIMHLLFNIIGTLLFMIILHIPIEYIVTNISDDPQRRIANAHTIFNITNVLIQLPFAGFIVMAAKKLVRGEDAEVAGLKYLDSRIIETPSIAVGMASREVLRMGKIVKENLNTAKKAFYNNDEKLTIKVFEEEKRINQLERDITEYLAELTRASLTYEQHGTLTTLLNTVNDLERVGDHADNMAELAQYRIDNKVKLSDSALDELHKMFENVEDAFALSLTAFKTADEKMARRVIEYESVIDKMEQNYRANHIKRLNDFTCNPTSGIVFLDTISNLERISDHSSNIALSIIDAIENKEVKQ</sequence>
<evidence type="ECO:0000256" key="5">
    <source>
        <dbReference type="ARBA" id="ARBA00023136"/>
    </source>
</evidence>
<dbReference type="InterPro" id="IPR004633">
    <property type="entry name" value="NaPi_cotrn-rel/YqeW-like"/>
</dbReference>
<gene>
    <name evidence="9" type="ORF">D3Z33_00515</name>
</gene>
<dbReference type="Gene3D" id="1.20.58.220">
    <property type="entry name" value="Phosphate transport system protein phou homolog 2, domain 2"/>
    <property type="match status" value="1"/>
</dbReference>
<evidence type="ECO:0000256" key="7">
    <source>
        <dbReference type="SAM" id="Phobius"/>
    </source>
</evidence>
<feature type="transmembrane region" description="Helical" evidence="7">
    <location>
        <begin position="132"/>
        <end position="153"/>
    </location>
</feature>
<feature type="transmembrane region" description="Helical" evidence="7">
    <location>
        <begin position="173"/>
        <end position="199"/>
    </location>
</feature>
<proteinExistence type="predicted"/>
<keyword evidence="5 7" id="KW-0472">Membrane</keyword>
<dbReference type="InterPro" id="IPR003841">
    <property type="entry name" value="Na/Pi_transpt"/>
</dbReference>
<evidence type="ECO:0000256" key="2">
    <source>
        <dbReference type="ARBA" id="ARBA00022475"/>
    </source>
</evidence>
<comment type="caution">
    <text evidence="9">The sequence shown here is derived from an EMBL/GenBank/DDBJ whole genome shotgun (WGS) entry which is preliminary data.</text>
</comment>
<dbReference type="NCBIfam" id="NF037997">
    <property type="entry name" value="Na_Pi_symport"/>
    <property type="match status" value="1"/>
</dbReference>
<dbReference type="OrthoDB" id="9763003at2"/>
<feature type="transmembrane region" description="Helical" evidence="7">
    <location>
        <begin position="282"/>
        <end position="303"/>
    </location>
</feature>
<dbReference type="PANTHER" id="PTHR10010:SF46">
    <property type="entry name" value="SODIUM-DEPENDENT PHOSPHATE TRANSPORT PROTEIN 2B"/>
    <property type="match status" value="1"/>
</dbReference>
<feature type="coiled-coil region" evidence="6">
    <location>
        <begin position="368"/>
        <end position="395"/>
    </location>
</feature>
<dbReference type="Pfam" id="PF01895">
    <property type="entry name" value="PhoU"/>
    <property type="match status" value="2"/>
</dbReference>
<dbReference type="GO" id="GO:0044341">
    <property type="term" value="P:sodium-dependent phosphate transport"/>
    <property type="evidence" value="ECO:0007669"/>
    <property type="project" value="InterPro"/>
</dbReference>
<protein>
    <submittedName>
        <fullName evidence="9">Na/Pi cotransporter family protein</fullName>
    </submittedName>
</protein>
<evidence type="ECO:0000256" key="1">
    <source>
        <dbReference type="ARBA" id="ARBA00004651"/>
    </source>
</evidence>
<dbReference type="Pfam" id="PF02690">
    <property type="entry name" value="Na_Pi_cotrans"/>
    <property type="match status" value="2"/>
</dbReference>
<keyword evidence="6" id="KW-0175">Coiled coil</keyword>
<keyword evidence="3 7" id="KW-0812">Transmembrane</keyword>
<feature type="transmembrane region" description="Helical" evidence="7">
    <location>
        <begin position="81"/>
        <end position="103"/>
    </location>
</feature>
<feature type="domain" description="PhoU" evidence="8">
    <location>
        <begin position="444"/>
        <end position="527"/>
    </location>
</feature>
<organism evidence="9 10">
    <name type="scientific">Senegalia massiliensis</name>
    <dbReference type="NCBI Taxonomy" id="1720316"/>
    <lineage>
        <taxon>Bacteria</taxon>
        <taxon>Bacillati</taxon>
        <taxon>Bacillota</taxon>
        <taxon>Clostridia</taxon>
        <taxon>Eubacteriales</taxon>
        <taxon>Clostridiaceae</taxon>
        <taxon>Senegalia</taxon>
    </lineage>
</organism>
<feature type="transmembrane region" description="Helical" evidence="7">
    <location>
        <begin position="48"/>
        <end position="74"/>
    </location>
</feature>
<name>A0A845QV02_9CLOT</name>
<dbReference type="Proteomes" id="UP000467132">
    <property type="component" value="Unassembled WGS sequence"/>
</dbReference>
<keyword evidence="10" id="KW-1185">Reference proteome</keyword>
<evidence type="ECO:0000313" key="9">
    <source>
        <dbReference type="EMBL" id="NBI05336.1"/>
    </source>
</evidence>
<evidence type="ECO:0000313" key="10">
    <source>
        <dbReference type="Proteomes" id="UP000467132"/>
    </source>
</evidence>
<dbReference type="PANTHER" id="PTHR10010">
    <property type="entry name" value="SOLUTE CARRIER FAMILY 34 SODIUM PHOSPHATE , MEMBER 2-RELATED"/>
    <property type="match status" value="1"/>
</dbReference>
<keyword evidence="4 7" id="KW-1133">Transmembrane helix</keyword>
<dbReference type="EMBL" id="QXXA01000001">
    <property type="protein sequence ID" value="NBI05336.1"/>
    <property type="molecule type" value="Genomic_DNA"/>
</dbReference>
<evidence type="ECO:0000259" key="8">
    <source>
        <dbReference type="Pfam" id="PF01895"/>
    </source>
</evidence>
<dbReference type="NCBIfam" id="TIGR00704">
    <property type="entry name" value="NaPi_cotrn_rel"/>
    <property type="match status" value="1"/>
</dbReference>
<feature type="transmembrane region" description="Helical" evidence="7">
    <location>
        <begin position="244"/>
        <end position="262"/>
    </location>
</feature>
<accession>A0A845QV02</accession>
<dbReference type="SUPFAM" id="SSF109755">
    <property type="entry name" value="PhoU-like"/>
    <property type="match status" value="1"/>
</dbReference>
<keyword evidence="2" id="KW-1003">Cell membrane</keyword>
<dbReference type="AlphaFoldDB" id="A0A845QV02"/>
<dbReference type="GO" id="GO:0005886">
    <property type="term" value="C:plasma membrane"/>
    <property type="evidence" value="ECO:0007669"/>
    <property type="project" value="UniProtKB-SubCell"/>
</dbReference>
<dbReference type="InterPro" id="IPR026022">
    <property type="entry name" value="PhoU_dom"/>
</dbReference>
<reference evidence="9 10" key="1">
    <citation type="submission" date="2018-08" db="EMBL/GenBank/DDBJ databases">
        <title>Murine metabolic-syndrome-specific gut microbial biobank.</title>
        <authorList>
            <person name="Liu C."/>
        </authorList>
    </citation>
    <scope>NUCLEOTIDE SEQUENCE [LARGE SCALE GENOMIC DNA]</scope>
    <source>
        <strain evidence="9 10">583</strain>
    </source>
</reference>
<feature type="domain" description="PhoU" evidence="8">
    <location>
        <begin position="339"/>
        <end position="425"/>
    </location>
</feature>
<evidence type="ECO:0000256" key="4">
    <source>
        <dbReference type="ARBA" id="ARBA00022989"/>
    </source>
</evidence>
<dbReference type="GO" id="GO:0005436">
    <property type="term" value="F:sodium:phosphate symporter activity"/>
    <property type="evidence" value="ECO:0007669"/>
    <property type="project" value="InterPro"/>
</dbReference>
<comment type="subcellular location">
    <subcellularLocation>
        <location evidence="1">Cell membrane</location>
        <topology evidence="1">Multi-pass membrane protein</topology>
    </subcellularLocation>
</comment>
<dbReference type="InterPro" id="IPR038078">
    <property type="entry name" value="PhoU-like_sf"/>
</dbReference>
<evidence type="ECO:0000256" key="3">
    <source>
        <dbReference type="ARBA" id="ARBA00022692"/>
    </source>
</evidence>